<dbReference type="EMBL" id="MCFF01000054">
    <property type="protein sequence ID" value="ORZ04812.1"/>
    <property type="molecule type" value="Genomic_DNA"/>
</dbReference>
<comment type="caution">
    <text evidence="2">The sequence shown here is derived from an EMBL/GenBank/DDBJ whole genome shotgun (WGS) entry which is preliminary data.</text>
</comment>
<dbReference type="GeneID" id="33561668"/>
<evidence type="ECO:0000313" key="3">
    <source>
        <dbReference type="Proteomes" id="UP000193648"/>
    </source>
</evidence>
<name>A0A1Y2G9G8_9FUNG</name>
<accession>A0A1Y2G9G8</accession>
<protein>
    <submittedName>
        <fullName evidence="2">Uncharacterized protein</fullName>
    </submittedName>
</protein>
<dbReference type="Proteomes" id="UP000193648">
    <property type="component" value="Unassembled WGS sequence"/>
</dbReference>
<dbReference type="InParanoid" id="A0A1Y2G9G8"/>
<dbReference type="OrthoDB" id="120976at2759"/>
<dbReference type="SUPFAM" id="SSF52047">
    <property type="entry name" value="RNI-like"/>
    <property type="match status" value="1"/>
</dbReference>
<keyword evidence="3" id="KW-1185">Reference proteome</keyword>
<evidence type="ECO:0000256" key="1">
    <source>
        <dbReference type="SAM" id="Coils"/>
    </source>
</evidence>
<dbReference type="Gene3D" id="3.80.10.10">
    <property type="entry name" value="Ribonuclease Inhibitor"/>
    <property type="match status" value="1"/>
</dbReference>
<reference evidence="2 3" key="1">
    <citation type="submission" date="2016-07" db="EMBL/GenBank/DDBJ databases">
        <title>Pervasive Adenine N6-methylation of Active Genes in Fungi.</title>
        <authorList>
            <consortium name="DOE Joint Genome Institute"/>
            <person name="Mondo S.J."/>
            <person name="Dannebaum R.O."/>
            <person name="Kuo R.C."/>
            <person name="Labutti K."/>
            <person name="Haridas S."/>
            <person name="Kuo A."/>
            <person name="Salamov A."/>
            <person name="Ahrendt S.R."/>
            <person name="Lipzen A."/>
            <person name="Sullivan W."/>
            <person name="Andreopoulos W.B."/>
            <person name="Clum A."/>
            <person name="Lindquist E."/>
            <person name="Daum C."/>
            <person name="Ramamoorthy G.K."/>
            <person name="Gryganskyi A."/>
            <person name="Culley D."/>
            <person name="Magnuson J.K."/>
            <person name="James T.Y."/>
            <person name="O'Malley M.A."/>
            <person name="Stajich J.E."/>
            <person name="Spatafora J.W."/>
            <person name="Visel A."/>
            <person name="Grigoriev I.V."/>
        </authorList>
    </citation>
    <scope>NUCLEOTIDE SEQUENCE [LARGE SCALE GENOMIC DNA]</scope>
    <source>
        <strain evidence="2 3">NRRL 3116</strain>
    </source>
</reference>
<dbReference type="AlphaFoldDB" id="A0A1Y2G9G8"/>
<dbReference type="SMART" id="SM00368">
    <property type="entry name" value="LRR_RI"/>
    <property type="match status" value="1"/>
</dbReference>
<proteinExistence type="predicted"/>
<dbReference type="RefSeq" id="XP_021876749.1">
    <property type="nucleotide sequence ID" value="XM_022019823.1"/>
</dbReference>
<gene>
    <name evidence="2" type="ORF">BCR41DRAFT_191675</name>
</gene>
<feature type="coiled-coil region" evidence="1">
    <location>
        <begin position="173"/>
        <end position="234"/>
    </location>
</feature>
<organism evidence="2 3">
    <name type="scientific">Lobosporangium transversale</name>
    <dbReference type="NCBI Taxonomy" id="64571"/>
    <lineage>
        <taxon>Eukaryota</taxon>
        <taxon>Fungi</taxon>
        <taxon>Fungi incertae sedis</taxon>
        <taxon>Mucoromycota</taxon>
        <taxon>Mortierellomycotina</taxon>
        <taxon>Mortierellomycetes</taxon>
        <taxon>Mortierellales</taxon>
        <taxon>Mortierellaceae</taxon>
        <taxon>Lobosporangium</taxon>
    </lineage>
</organism>
<evidence type="ECO:0000313" key="2">
    <source>
        <dbReference type="EMBL" id="ORZ04812.1"/>
    </source>
</evidence>
<keyword evidence="1" id="KW-0175">Coiled coil</keyword>
<dbReference type="InterPro" id="IPR032675">
    <property type="entry name" value="LRR_dom_sf"/>
</dbReference>
<dbReference type="STRING" id="64571.A0A1Y2G9G8"/>
<sequence length="256" mass="27775">MAIPGGASKESCLALGRILTTNSTLIMLDVSGNFEKRRSGAQEDKPISASGSTTAPPDYHSVGGFGPHIALSFPALAKNSKLRVLSIDHNRFGEESLVELCEALRRNTTLGIFSCDGNDAFTPTGLETIAEIFAPPRVDAVAVKAVATPENGALSLTLSPAYNQSLSIWDLKAEEILTQMELLAREVQRHTAEQYGIEKLQAGKDVKFMGLTPLEDVKRQLQNAERNRIRYVETHARIIEAIKANNKQGKGAKNMS</sequence>